<keyword evidence="3" id="KW-0067">ATP-binding</keyword>
<proteinExistence type="inferred from homology"/>
<dbReference type="OrthoDB" id="9766019at2"/>
<dbReference type="GO" id="GO:0140662">
    <property type="term" value="F:ATP-dependent protein folding chaperone"/>
    <property type="evidence" value="ECO:0007669"/>
    <property type="project" value="InterPro"/>
</dbReference>
<dbReference type="GO" id="GO:0005524">
    <property type="term" value="F:ATP binding"/>
    <property type="evidence" value="ECO:0007669"/>
    <property type="project" value="UniProtKB-KW"/>
</dbReference>
<dbReference type="EMBL" id="FUYE01000002">
    <property type="protein sequence ID" value="SKA80410.1"/>
    <property type="molecule type" value="Genomic_DNA"/>
</dbReference>
<dbReference type="STRING" id="48467.SAMN02745166_00629"/>
<dbReference type="PROSITE" id="PS00329">
    <property type="entry name" value="HSP70_2"/>
    <property type="match status" value="1"/>
</dbReference>
<dbReference type="PROSITE" id="PS00297">
    <property type="entry name" value="HSP70_1"/>
    <property type="match status" value="1"/>
</dbReference>
<evidence type="ECO:0000256" key="1">
    <source>
        <dbReference type="ARBA" id="ARBA00007381"/>
    </source>
</evidence>
<evidence type="ECO:0000256" key="3">
    <source>
        <dbReference type="ARBA" id="ARBA00022840"/>
    </source>
</evidence>
<dbReference type="Pfam" id="PF00012">
    <property type="entry name" value="HSP70"/>
    <property type="match status" value="2"/>
</dbReference>
<dbReference type="PANTHER" id="PTHR19375">
    <property type="entry name" value="HEAT SHOCK PROTEIN 70KDA"/>
    <property type="match status" value="1"/>
</dbReference>
<reference evidence="6" key="1">
    <citation type="submission" date="2017-02" db="EMBL/GenBank/DDBJ databases">
        <authorList>
            <person name="Varghese N."/>
            <person name="Submissions S."/>
        </authorList>
    </citation>
    <scope>NUCLEOTIDE SEQUENCE [LARGE SCALE GENOMIC DNA]</scope>
    <source>
        <strain evidence="6">ATCC 700200</strain>
    </source>
</reference>
<evidence type="ECO:0000256" key="4">
    <source>
        <dbReference type="ARBA" id="ARBA00023186"/>
    </source>
</evidence>
<dbReference type="Proteomes" id="UP000190774">
    <property type="component" value="Unassembled WGS sequence"/>
</dbReference>
<evidence type="ECO:0000256" key="2">
    <source>
        <dbReference type="ARBA" id="ARBA00022741"/>
    </source>
</evidence>
<comment type="similarity">
    <text evidence="1">Belongs to the heat shock protein 70 family.</text>
</comment>
<gene>
    <name evidence="5" type="ORF">SAMN02745166_00629</name>
</gene>
<dbReference type="Gene3D" id="3.90.640.10">
    <property type="entry name" value="Actin, Chain A, domain 4"/>
    <property type="match status" value="1"/>
</dbReference>
<dbReference type="AlphaFoldDB" id="A0A1T4WSR7"/>
<organism evidence="5 6">
    <name type="scientific">Prosthecobacter debontii</name>
    <dbReference type="NCBI Taxonomy" id="48467"/>
    <lineage>
        <taxon>Bacteria</taxon>
        <taxon>Pseudomonadati</taxon>
        <taxon>Verrucomicrobiota</taxon>
        <taxon>Verrucomicrobiia</taxon>
        <taxon>Verrucomicrobiales</taxon>
        <taxon>Verrucomicrobiaceae</taxon>
        <taxon>Prosthecobacter</taxon>
    </lineage>
</organism>
<protein>
    <submittedName>
        <fullName evidence="5">Molecular chaperone DnaK</fullName>
    </submittedName>
</protein>
<dbReference type="SUPFAM" id="SSF53067">
    <property type="entry name" value="Actin-like ATPase domain"/>
    <property type="match status" value="2"/>
</dbReference>
<dbReference type="InterPro" id="IPR013126">
    <property type="entry name" value="Hsp_70_fam"/>
</dbReference>
<keyword evidence="6" id="KW-1185">Reference proteome</keyword>
<dbReference type="CDD" id="cd24029">
    <property type="entry name" value="ASKHA_NBD_HSP70_DnaK_HscA_HscC"/>
    <property type="match status" value="1"/>
</dbReference>
<dbReference type="InterPro" id="IPR018181">
    <property type="entry name" value="Heat_shock_70_CS"/>
</dbReference>
<dbReference type="FunFam" id="3.30.420.40:FF:000071">
    <property type="entry name" value="Molecular chaperone DnaK"/>
    <property type="match status" value="1"/>
</dbReference>
<name>A0A1T4WSR7_9BACT</name>
<evidence type="ECO:0000313" key="5">
    <source>
        <dbReference type="EMBL" id="SKA80410.1"/>
    </source>
</evidence>
<dbReference type="RefSeq" id="WP_078811853.1">
    <property type="nucleotide sequence ID" value="NZ_FUYE01000002.1"/>
</dbReference>
<dbReference type="InterPro" id="IPR029047">
    <property type="entry name" value="HSP70_peptide-bd_sf"/>
</dbReference>
<dbReference type="PROSITE" id="PS01036">
    <property type="entry name" value="HSP70_3"/>
    <property type="match status" value="1"/>
</dbReference>
<dbReference type="InterPro" id="IPR043129">
    <property type="entry name" value="ATPase_NBD"/>
</dbReference>
<dbReference type="Gene3D" id="2.60.34.10">
    <property type="entry name" value="Substrate Binding Domain Of DNAk, Chain A, domain 1"/>
    <property type="match status" value="1"/>
</dbReference>
<evidence type="ECO:0000313" key="6">
    <source>
        <dbReference type="Proteomes" id="UP000190774"/>
    </source>
</evidence>
<accession>A0A1T4WSR7</accession>
<dbReference type="PRINTS" id="PR00301">
    <property type="entry name" value="HEATSHOCK70"/>
</dbReference>
<dbReference type="SUPFAM" id="SSF100920">
    <property type="entry name" value="Heat shock protein 70kD (HSP70), peptide-binding domain"/>
    <property type="match status" value="1"/>
</dbReference>
<dbReference type="Gene3D" id="3.30.420.40">
    <property type="match status" value="2"/>
</dbReference>
<keyword evidence="4" id="KW-0143">Chaperone</keyword>
<sequence length="496" mass="54729">MAEYVGIDLGTTLSGLAYLKPDGNPEIVPNSDGERLTPSVVFFEAHEDIKLVGSPARDGGDPDRTVFQIKRHMDDPEYLVEIDGKKWTPAEISALILAKLKRDCTKIIGDINEVVITVPANFNELARKSTIAAAEMAGMRVRRLVNEPTAAAVYYAHHQGVKGRILVYDLGGGTLDVTILQVEGDNIRILTSEGARHLGGSNFDDLLLESYAEQYTKQTGAPLYSDERHRRRVLLATEDAKKMLSKLQRVNDTVANDKNDGLARIDLTRDGFEKTIRHMLTRTVMLVEQALDSAKLKASEIDHVVLVGGSTRIPKVKTILEKMFGKTPKSCGNVDECVALGAALFAKKSSRIQEVCNASYGTVAMVYNAKTGEEKLMNSIVIPKNTPIPCSRTQVYQTSEDNERVIEVDITQGEDEDAKFVDIIGRITLEVPPNRPKGCEVAVTFSYDENQRVRALVVDKQSGRSREVAVSYKGAGVLSDEDLKRKSAHLRTMRIE</sequence>
<keyword evidence="2" id="KW-0547">Nucleotide-binding</keyword>